<dbReference type="InterPro" id="IPR006501">
    <property type="entry name" value="Pectinesterase_inhib_dom"/>
</dbReference>
<organism evidence="6 7">
    <name type="scientific">Urochloa decumbens</name>
    <dbReference type="NCBI Taxonomy" id="240449"/>
    <lineage>
        <taxon>Eukaryota</taxon>
        <taxon>Viridiplantae</taxon>
        <taxon>Streptophyta</taxon>
        <taxon>Embryophyta</taxon>
        <taxon>Tracheophyta</taxon>
        <taxon>Spermatophyta</taxon>
        <taxon>Magnoliopsida</taxon>
        <taxon>Liliopsida</taxon>
        <taxon>Poales</taxon>
        <taxon>Poaceae</taxon>
        <taxon>PACMAD clade</taxon>
        <taxon>Panicoideae</taxon>
        <taxon>Panicodae</taxon>
        <taxon>Paniceae</taxon>
        <taxon>Melinidinae</taxon>
        <taxon>Urochloa</taxon>
    </lineage>
</organism>
<evidence type="ECO:0000259" key="5">
    <source>
        <dbReference type="SMART" id="SM00856"/>
    </source>
</evidence>
<sequence length="178" mass="18688">MCSSSSMVQSIAILLLLAVAMAPSARLTAAAAASSLINTTCAALEPVDSSDYCVRVLSGDPAAAAATDVRGVAAAAANLTAVKAARTLRVISYLVDDLVICRAKYSKMMHMLANVTADLGAGRFSDASEIMSFATEYPEMCDMLLMEGKAEKDPISQETGEDDSLVHLTDHIINLLQK</sequence>
<evidence type="ECO:0000256" key="1">
    <source>
        <dbReference type="ARBA" id="ARBA00022729"/>
    </source>
</evidence>
<keyword evidence="2" id="KW-1015">Disulfide bond</keyword>
<dbReference type="AlphaFoldDB" id="A0ABC9ANC5"/>
<feature type="signal peptide" evidence="4">
    <location>
        <begin position="1"/>
        <end position="22"/>
    </location>
</feature>
<dbReference type="InterPro" id="IPR035513">
    <property type="entry name" value="Invertase/methylesterase_inhib"/>
</dbReference>
<dbReference type="SUPFAM" id="SSF101148">
    <property type="entry name" value="Plant invertase/pectin methylesterase inhibitor"/>
    <property type="match status" value="1"/>
</dbReference>
<reference evidence="7" key="1">
    <citation type="submission" date="2024-06" db="EMBL/GenBank/DDBJ databases">
        <authorList>
            <person name="Ryan C."/>
        </authorList>
    </citation>
    <scope>NUCLEOTIDE SEQUENCE [LARGE SCALE GENOMIC DNA]</scope>
</reference>
<evidence type="ECO:0000256" key="2">
    <source>
        <dbReference type="ARBA" id="ARBA00023157"/>
    </source>
</evidence>
<dbReference type="PANTHER" id="PTHR35357:SF8">
    <property type="entry name" value="OS01G0111000 PROTEIN"/>
    <property type="match status" value="1"/>
</dbReference>
<keyword evidence="7" id="KW-1185">Reference proteome</keyword>
<feature type="domain" description="Pectinesterase inhibitor" evidence="5">
    <location>
        <begin position="32"/>
        <end position="175"/>
    </location>
</feature>
<feature type="chain" id="PRO_5044823244" description="Pectinesterase inhibitor domain-containing protein" evidence="4">
    <location>
        <begin position="23"/>
        <end position="178"/>
    </location>
</feature>
<gene>
    <name evidence="6" type="ORF">URODEC1_LOCUS56894</name>
</gene>
<evidence type="ECO:0000313" key="6">
    <source>
        <dbReference type="EMBL" id="CAL4983029.1"/>
    </source>
</evidence>
<evidence type="ECO:0000313" key="7">
    <source>
        <dbReference type="Proteomes" id="UP001497457"/>
    </source>
</evidence>
<dbReference type="PANTHER" id="PTHR35357">
    <property type="entry name" value="OS02G0537100 PROTEIN"/>
    <property type="match status" value="1"/>
</dbReference>
<dbReference type="Pfam" id="PF04043">
    <property type="entry name" value="PMEI"/>
    <property type="match status" value="1"/>
</dbReference>
<dbReference type="NCBIfam" id="TIGR01614">
    <property type="entry name" value="PME_inhib"/>
    <property type="match status" value="1"/>
</dbReference>
<dbReference type="SMART" id="SM00856">
    <property type="entry name" value="PMEI"/>
    <property type="match status" value="1"/>
</dbReference>
<evidence type="ECO:0000256" key="4">
    <source>
        <dbReference type="SAM" id="SignalP"/>
    </source>
</evidence>
<evidence type="ECO:0000256" key="3">
    <source>
        <dbReference type="ARBA" id="ARBA00038471"/>
    </source>
</evidence>
<reference evidence="6 7" key="2">
    <citation type="submission" date="2024-10" db="EMBL/GenBank/DDBJ databases">
        <authorList>
            <person name="Ryan C."/>
        </authorList>
    </citation>
    <scope>NUCLEOTIDE SEQUENCE [LARGE SCALE GENOMIC DNA]</scope>
</reference>
<name>A0ABC9ANC5_9POAL</name>
<accession>A0ABC9ANC5</accession>
<protein>
    <recommendedName>
        <fullName evidence="5">Pectinesterase inhibitor domain-containing protein</fullName>
    </recommendedName>
</protein>
<keyword evidence="1 4" id="KW-0732">Signal</keyword>
<comment type="similarity">
    <text evidence="3">Belongs to the PMEI family.</text>
</comment>
<dbReference type="Gene3D" id="1.20.140.40">
    <property type="entry name" value="Invertase/pectin methylesterase inhibitor family protein"/>
    <property type="match status" value="1"/>
</dbReference>
<dbReference type="Proteomes" id="UP001497457">
    <property type="component" value="Chromosome 22rd"/>
</dbReference>
<proteinExistence type="inferred from homology"/>
<dbReference type="EMBL" id="OZ075132">
    <property type="protein sequence ID" value="CAL4983029.1"/>
    <property type="molecule type" value="Genomic_DNA"/>
</dbReference>